<dbReference type="Pfam" id="PF13196">
    <property type="entry name" value="DUF4012"/>
    <property type="match status" value="1"/>
</dbReference>
<accession>A0A1H1W277</accession>
<evidence type="ECO:0000313" key="1">
    <source>
        <dbReference type="EMBL" id="SDS91163.1"/>
    </source>
</evidence>
<dbReference type="Proteomes" id="UP000198859">
    <property type="component" value="Chromosome I"/>
</dbReference>
<dbReference type="STRING" id="642780.SAMN04488570_3014"/>
<dbReference type="InterPro" id="IPR025101">
    <property type="entry name" value="DUF4012"/>
</dbReference>
<organism evidence="1 2">
    <name type="scientific">Nocardioides scoriae</name>
    <dbReference type="NCBI Taxonomy" id="642780"/>
    <lineage>
        <taxon>Bacteria</taxon>
        <taxon>Bacillati</taxon>
        <taxon>Actinomycetota</taxon>
        <taxon>Actinomycetes</taxon>
        <taxon>Propionibacteriales</taxon>
        <taxon>Nocardioidaceae</taxon>
        <taxon>Nocardioides</taxon>
    </lineage>
</organism>
<sequence>MLLTLVVVALGVLAYQGVRTALALRSAAASAQDLRTQVSDGELQQARSTARSLADDASVARRHSDGWLWSAATLTPVVGDDLAAVRDLAQGLDALAGRTPDALALLDAVKGGLRTPDGAIDLGVVEGLRQPVGRLAAAVDTARADVADVRPDDLVPPLAGPAEEFVDQLDSVASMMGSADSALRLLPTMAGGDGRRDYLLVVQNNAEIRATGGLPGSTSVLTVRDGEVSLGNQGNAGAFGFSVDPVAPLSPAEKQLYGTTLATDLRDTNLTPDFPRTASLMSRIADRVLARPVDGVISIDPVTLAQVLRAIGPVEVAGQQLTADNAVDKLLHQPYQTLPDNDAQDAYFRQVSRGMLDAVLSASGDQVALVQVLSEAVRQRRLLVWSATPAEQEVLARYPVAGALPRDTGTHPAVGFYLNDATAAKIQYFLRYDLDLASLGCTDRGQQVVEATMRLRSRVPRPVSQLTDFVTGYGDYAPRGDDRMNLRMYAPTGGKLTALTRDGKAADIQQVVHDGRQVSVLPVLLAPGQEMVVKATFTTRPGQDGTPRLSWTPGIEWAPTSVVARSRCG</sequence>
<evidence type="ECO:0000313" key="2">
    <source>
        <dbReference type="Proteomes" id="UP000198859"/>
    </source>
</evidence>
<dbReference type="AlphaFoldDB" id="A0A1H1W277"/>
<keyword evidence="2" id="KW-1185">Reference proteome</keyword>
<name>A0A1H1W277_9ACTN</name>
<protein>
    <recommendedName>
        <fullName evidence="3">DUF4012 domain-containing protein</fullName>
    </recommendedName>
</protein>
<evidence type="ECO:0008006" key="3">
    <source>
        <dbReference type="Google" id="ProtNLM"/>
    </source>
</evidence>
<gene>
    <name evidence="1" type="ORF">SAMN04488570_3014</name>
</gene>
<dbReference type="EMBL" id="LT629757">
    <property type="protein sequence ID" value="SDS91163.1"/>
    <property type="molecule type" value="Genomic_DNA"/>
</dbReference>
<proteinExistence type="predicted"/>
<reference evidence="2" key="1">
    <citation type="submission" date="2016-10" db="EMBL/GenBank/DDBJ databases">
        <authorList>
            <person name="Varghese N."/>
            <person name="Submissions S."/>
        </authorList>
    </citation>
    <scope>NUCLEOTIDE SEQUENCE [LARGE SCALE GENOMIC DNA]</scope>
    <source>
        <strain evidence="2">DSM 22127</strain>
    </source>
</reference>